<keyword evidence="1" id="KW-0175">Coiled coil</keyword>
<dbReference type="EMBL" id="CAJNIZ010043430">
    <property type="protein sequence ID" value="CAE7660247.1"/>
    <property type="molecule type" value="Genomic_DNA"/>
</dbReference>
<evidence type="ECO:0000313" key="3">
    <source>
        <dbReference type="EMBL" id="CAE7660247.1"/>
    </source>
</evidence>
<feature type="region of interest" description="Disordered" evidence="2">
    <location>
        <begin position="674"/>
        <end position="721"/>
    </location>
</feature>
<dbReference type="AlphaFoldDB" id="A0A812VX32"/>
<protein>
    <submittedName>
        <fullName evidence="3">Uncharacterized protein</fullName>
    </submittedName>
</protein>
<feature type="region of interest" description="Disordered" evidence="2">
    <location>
        <begin position="350"/>
        <end position="403"/>
    </location>
</feature>
<gene>
    <name evidence="3" type="ORF">SPIL2461_LOCUS17884</name>
</gene>
<feature type="non-terminal residue" evidence="3">
    <location>
        <position position="721"/>
    </location>
</feature>
<accession>A0A812VX32</accession>
<keyword evidence="4" id="KW-1185">Reference proteome</keyword>
<feature type="region of interest" description="Disordered" evidence="2">
    <location>
        <begin position="428"/>
        <end position="484"/>
    </location>
</feature>
<evidence type="ECO:0000256" key="1">
    <source>
        <dbReference type="SAM" id="Coils"/>
    </source>
</evidence>
<evidence type="ECO:0000256" key="2">
    <source>
        <dbReference type="SAM" id="MobiDB-lite"/>
    </source>
</evidence>
<reference evidence="3" key="1">
    <citation type="submission" date="2021-02" db="EMBL/GenBank/DDBJ databases">
        <authorList>
            <person name="Dougan E. K."/>
            <person name="Rhodes N."/>
            <person name="Thang M."/>
            <person name="Chan C."/>
        </authorList>
    </citation>
    <scope>NUCLEOTIDE SEQUENCE</scope>
</reference>
<organism evidence="3 4">
    <name type="scientific">Symbiodinium pilosum</name>
    <name type="common">Dinoflagellate</name>
    <dbReference type="NCBI Taxonomy" id="2952"/>
    <lineage>
        <taxon>Eukaryota</taxon>
        <taxon>Sar</taxon>
        <taxon>Alveolata</taxon>
        <taxon>Dinophyceae</taxon>
        <taxon>Suessiales</taxon>
        <taxon>Symbiodiniaceae</taxon>
        <taxon>Symbiodinium</taxon>
    </lineage>
</organism>
<dbReference type="Proteomes" id="UP000649617">
    <property type="component" value="Unassembled WGS sequence"/>
</dbReference>
<name>A0A812VX32_SYMPI</name>
<feature type="coiled-coil region" evidence="1">
    <location>
        <begin position="124"/>
        <end position="231"/>
    </location>
</feature>
<dbReference type="OrthoDB" id="424346at2759"/>
<comment type="caution">
    <text evidence="3">The sequence shown here is derived from an EMBL/GenBank/DDBJ whole genome shotgun (WGS) entry which is preliminary data.</text>
</comment>
<sequence>MAAIRDGEALQALELRCRQLCAAAAQHEAARDFVRALADSKAAGGGPARTRDFNAKENVIPHAPVKPKSTWKEVPKFAGREKPILMERGLNGTDLLLAHQSSAEQLLRRATPSNILHIPVDDHITALQVKISQLKQELDTISSQDSALSELIARDGAVARQLEALEEDLRKESGLLSNLESQGFLEGNQERCQQIALLARHEELTLANTRNDQLRASLESEEARCAQLTGRLQLKTQMASQLRQRLSRRPEAISEEHAKPGFDASACESEIVHLLGQSLKCLDSDDSEEPPLDLKALCSRLRFSAGRFREEAAAWLGEVRQELRLPTESVERSAQTIVLTLVDALKSRSRSLHAAPDGGEGTDAGKPGAQGAPGTMLQLPRCRFPSSQPSSSPLSPPPTLDIGGQEMDQAVLLLRQQEEELTACLDKLRGHDELPPRSLRSPSAEPDAVYPESLASSPNLETGDGPMLGQAFSPGQGGQCDVSDATESKRSLCMPSIDARAGELEHLLACRGRGSEVHADRAMKSTVRMPEDVPLRSLWKEAQAAQVQAAPALQGTPAKLTALTAPAEFTEPTVLTSPAAPVAPVPLTAPSVPALHSGGVVMPLETRDMNSPERRALAEEVAQTVKGRIEALCQGMLPKLVGEVVASSNAVQRLREEPRQKSRPQHCMKQLEEQQSRLDSLLEEMQATSLRQPPILGTPPSKHSQHSKPSHPASQSGTPAE</sequence>
<proteinExistence type="predicted"/>
<feature type="compositionally biased region" description="Low complexity" evidence="2">
    <location>
        <begin position="710"/>
        <end position="721"/>
    </location>
</feature>
<evidence type="ECO:0000313" key="4">
    <source>
        <dbReference type="Proteomes" id="UP000649617"/>
    </source>
</evidence>